<evidence type="ECO:0000313" key="2">
    <source>
        <dbReference type="Proteomes" id="UP000886998"/>
    </source>
</evidence>
<proteinExistence type="predicted"/>
<name>A0A8X6XL04_9ARAC</name>
<sequence length="87" mass="9247">MAVEAQRCPREDQGCDCIPGHNPVGKPGTTFKLFELWAFPERPMPSGTTPDNAMAVGTPTIEQSPVDTAIVETVFVNSTIASTVVEG</sequence>
<protein>
    <submittedName>
        <fullName evidence="1">Uncharacterized protein</fullName>
    </submittedName>
</protein>
<dbReference type="Proteomes" id="UP000886998">
    <property type="component" value="Unassembled WGS sequence"/>
</dbReference>
<dbReference type="AlphaFoldDB" id="A0A8X6XL04"/>
<organism evidence="1 2">
    <name type="scientific">Trichonephila inaurata madagascariensis</name>
    <dbReference type="NCBI Taxonomy" id="2747483"/>
    <lineage>
        <taxon>Eukaryota</taxon>
        <taxon>Metazoa</taxon>
        <taxon>Ecdysozoa</taxon>
        <taxon>Arthropoda</taxon>
        <taxon>Chelicerata</taxon>
        <taxon>Arachnida</taxon>
        <taxon>Araneae</taxon>
        <taxon>Araneomorphae</taxon>
        <taxon>Entelegynae</taxon>
        <taxon>Araneoidea</taxon>
        <taxon>Nephilidae</taxon>
        <taxon>Trichonephila</taxon>
        <taxon>Trichonephila inaurata</taxon>
    </lineage>
</organism>
<accession>A0A8X6XL04</accession>
<reference evidence="1" key="1">
    <citation type="submission" date="2020-08" db="EMBL/GenBank/DDBJ databases">
        <title>Multicomponent nature underlies the extraordinary mechanical properties of spider dragline silk.</title>
        <authorList>
            <person name="Kono N."/>
            <person name="Nakamura H."/>
            <person name="Mori M."/>
            <person name="Yoshida Y."/>
            <person name="Ohtoshi R."/>
            <person name="Malay A.D."/>
            <person name="Moran D.A.P."/>
            <person name="Tomita M."/>
            <person name="Numata K."/>
            <person name="Arakawa K."/>
        </authorList>
    </citation>
    <scope>NUCLEOTIDE SEQUENCE</scope>
</reference>
<comment type="caution">
    <text evidence="1">The sequence shown here is derived from an EMBL/GenBank/DDBJ whole genome shotgun (WGS) entry which is preliminary data.</text>
</comment>
<dbReference type="EMBL" id="BMAV01010487">
    <property type="protein sequence ID" value="GFY55595.1"/>
    <property type="molecule type" value="Genomic_DNA"/>
</dbReference>
<evidence type="ECO:0000313" key="1">
    <source>
        <dbReference type="EMBL" id="GFY55595.1"/>
    </source>
</evidence>
<keyword evidence="2" id="KW-1185">Reference proteome</keyword>
<gene>
    <name evidence="1" type="ORF">TNIN_207111</name>
</gene>